<dbReference type="InterPro" id="IPR013083">
    <property type="entry name" value="Znf_RING/FYVE/PHD"/>
</dbReference>
<dbReference type="Gramene" id="KZN03158">
    <property type="protein sequence ID" value="KZN03158"/>
    <property type="gene ID" value="DCAR_011914"/>
</dbReference>
<dbReference type="GO" id="GO:0061630">
    <property type="term" value="F:ubiquitin protein ligase activity"/>
    <property type="evidence" value="ECO:0007669"/>
    <property type="project" value="UniProtKB-EC"/>
</dbReference>
<dbReference type="PANTHER" id="PTHR11685">
    <property type="entry name" value="RBR FAMILY RING FINGER AND IBR DOMAIN-CONTAINING"/>
    <property type="match status" value="1"/>
</dbReference>
<evidence type="ECO:0000256" key="9">
    <source>
        <dbReference type="ARBA" id="ARBA00022771"/>
    </source>
</evidence>
<keyword evidence="8" id="KW-0677">Repeat</keyword>
<comment type="function">
    <text evidence="3">Might act as an E3 ubiquitin-protein ligase, or as part of E3 complex, which accepts ubiquitin from specific E2 ubiquitin-conjugating enzymes and then transfers it to substrates.</text>
</comment>
<dbReference type="Gene3D" id="3.30.40.10">
    <property type="entry name" value="Zinc/RING finger domain, C3HC4 (zinc finger)"/>
    <property type="match status" value="1"/>
</dbReference>
<dbReference type="OMA" id="NCRRMFC"/>
<dbReference type="Gene3D" id="2.20.25.20">
    <property type="match status" value="1"/>
</dbReference>
<sequence length="324" mass="36777">MATSSKPLVEIINDSDDVDDEVTILHSFSPSVRKKKGANKDTAISVEDYYMQQAIMASVTTKKTNFVDLDEYPDHKFDVQIISPFDMSSSSKGNSVFEVGESSNSKKFNLEIVDPDDDPNDDPVIPFFVCEICVEDRLFDDSFSVKGCCHFYCTDCVCKFVDSRIQENVTRITCPVSGCNGVLELEDCRAVLPREVSDRWGDALCEAMILDSAKFYCPFKDCSAALIIDDDDMSGIVESECPFCRRLFCAQCKVPWHSGIECGEFQKLHKDEREKEDIMLMQLAKNKKWGRCPRCKFYVERSEGCLFMKCRLMSSYNSYSFALV</sequence>
<dbReference type="InterPro" id="IPR044066">
    <property type="entry name" value="TRIAD_supradom"/>
</dbReference>
<evidence type="ECO:0000256" key="11">
    <source>
        <dbReference type="ARBA" id="ARBA00022833"/>
    </source>
</evidence>
<dbReference type="InterPro" id="IPR017907">
    <property type="entry name" value="Znf_RING_CS"/>
</dbReference>
<evidence type="ECO:0000313" key="12">
    <source>
        <dbReference type="EMBL" id="WOG94166.1"/>
    </source>
</evidence>
<dbReference type="SMART" id="SM00647">
    <property type="entry name" value="IBR"/>
    <property type="match status" value="1"/>
</dbReference>
<dbReference type="EC" id="2.3.2.31" evidence="5"/>
<evidence type="ECO:0000256" key="1">
    <source>
        <dbReference type="ARBA" id="ARBA00001798"/>
    </source>
</evidence>
<reference evidence="12" key="2">
    <citation type="submission" date="2022-03" db="EMBL/GenBank/DDBJ databases">
        <title>Draft title - Genomic analysis of global carrot germplasm unveils the trajectory of domestication and the origin of high carotenoid orange carrot.</title>
        <authorList>
            <person name="Iorizzo M."/>
            <person name="Ellison S."/>
            <person name="Senalik D."/>
            <person name="Macko-Podgorni A."/>
            <person name="Grzebelus D."/>
            <person name="Bostan H."/>
            <person name="Rolling W."/>
            <person name="Curaba J."/>
            <person name="Simon P."/>
        </authorList>
    </citation>
    <scope>NUCLEOTIDE SEQUENCE</scope>
    <source>
        <tissue evidence="12">Leaf</tissue>
    </source>
</reference>
<keyword evidence="11" id="KW-0862">Zinc</keyword>
<keyword evidence="6" id="KW-0808">Transferase</keyword>
<keyword evidence="9" id="KW-0863">Zinc-finger</keyword>
<dbReference type="CDD" id="cd22582">
    <property type="entry name" value="BRcat_RBR_unk"/>
    <property type="match status" value="1"/>
</dbReference>
<keyword evidence="13" id="KW-1185">Reference proteome</keyword>
<dbReference type="EMBL" id="CP093345">
    <property type="protein sequence ID" value="WOG94166.1"/>
    <property type="molecule type" value="Genomic_DNA"/>
</dbReference>
<evidence type="ECO:0000313" key="13">
    <source>
        <dbReference type="Proteomes" id="UP000077755"/>
    </source>
</evidence>
<dbReference type="InterPro" id="IPR001841">
    <property type="entry name" value="Znf_RING"/>
</dbReference>
<dbReference type="SUPFAM" id="SSF57850">
    <property type="entry name" value="RING/U-box"/>
    <property type="match status" value="3"/>
</dbReference>
<dbReference type="Proteomes" id="UP000077755">
    <property type="component" value="Chromosome 3"/>
</dbReference>
<dbReference type="AlphaFoldDB" id="A0A166C1E4"/>
<comment type="cofactor">
    <cofactor evidence="2">
        <name>Zn(2+)</name>
        <dbReference type="ChEBI" id="CHEBI:29105"/>
    </cofactor>
</comment>
<accession>A0A166C1E4</accession>
<evidence type="ECO:0000256" key="10">
    <source>
        <dbReference type="ARBA" id="ARBA00022786"/>
    </source>
</evidence>
<comment type="catalytic activity">
    <reaction evidence="1">
        <text>[E2 ubiquitin-conjugating enzyme]-S-ubiquitinyl-L-cysteine + [acceptor protein]-L-lysine = [E2 ubiquitin-conjugating enzyme]-L-cysteine + [acceptor protein]-N(6)-ubiquitinyl-L-lysine.</text>
        <dbReference type="EC" id="2.3.2.31"/>
    </reaction>
</comment>
<dbReference type="FunFam" id="3.30.40.10:FF:000230">
    <property type="entry name" value="RBR-type E3 ubiquitin transferase"/>
    <property type="match status" value="1"/>
</dbReference>
<dbReference type="Gene3D" id="1.20.120.1750">
    <property type="match status" value="1"/>
</dbReference>
<evidence type="ECO:0000256" key="7">
    <source>
        <dbReference type="ARBA" id="ARBA00022723"/>
    </source>
</evidence>
<evidence type="ECO:0000256" key="2">
    <source>
        <dbReference type="ARBA" id="ARBA00001947"/>
    </source>
</evidence>
<evidence type="ECO:0000256" key="4">
    <source>
        <dbReference type="ARBA" id="ARBA00005884"/>
    </source>
</evidence>
<dbReference type="InterPro" id="IPR002867">
    <property type="entry name" value="IBR_dom"/>
</dbReference>
<dbReference type="GO" id="GO:0008270">
    <property type="term" value="F:zinc ion binding"/>
    <property type="evidence" value="ECO:0007669"/>
    <property type="project" value="UniProtKB-KW"/>
</dbReference>
<organism evidence="12 13">
    <name type="scientific">Daucus carota subsp. sativus</name>
    <name type="common">Carrot</name>
    <dbReference type="NCBI Taxonomy" id="79200"/>
    <lineage>
        <taxon>Eukaryota</taxon>
        <taxon>Viridiplantae</taxon>
        <taxon>Streptophyta</taxon>
        <taxon>Embryophyta</taxon>
        <taxon>Tracheophyta</taxon>
        <taxon>Spermatophyta</taxon>
        <taxon>Magnoliopsida</taxon>
        <taxon>eudicotyledons</taxon>
        <taxon>Gunneridae</taxon>
        <taxon>Pentapetalae</taxon>
        <taxon>asterids</taxon>
        <taxon>campanulids</taxon>
        <taxon>Apiales</taxon>
        <taxon>Apiaceae</taxon>
        <taxon>Apioideae</taxon>
        <taxon>Scandiceae</taxon>
        <taxon>Daucinae</taxon>
        <taxon>Daucus</taxon>
        <taxon>Daucus sect. Daucus</taxon>
    </lineage>
</organism>
<dbReference type="PROSITE" id="PS00518">
    <property type="entry name" value="ZF_RING_1"/>
    <property type="match status" value="1"/>
</dbReference>
<protein>
    <recommendedName>
        <fullName evidence="5">RBR-type E3 ubiquitin transferase</fullName>
        <ecNumber evidence="5">2.3.2.31</ecNumber>
    </recommendedName>
</protein>
<dbReference type="Pfam" id="PF01485">
    <property type="entry name" value="IBR"/>
    <property type="match status" value="1"/>
</dbReference>
<evidence type="ECO:0000256" key="6">
    <source>
        <dbReference type="ARBA" id="ARBA00022679"/>
    </source>
</evidence>
<dbReference type="PROSITE" id="PS51873">
    <property type="entry name" value="TRIAD"/>
    <property type="match status" value="1"/>
</dbReference>
<reference evidence="12" key="1">
    <citation type="journal article" date="2016" name="Nat. Genet.">
        <title>A high-quality carrot genome assembly provides new insights into carotenoid accumulation and asterid genome evolution.</title>
        <authorList>
            <person name="Iorizzo M."/>
            <person name="Ellison S."/>
            <person name="Senalik D."/>
            <person name="Zeng P."/>
            <person name="Satapoomin P."/>
            <person name="Huang J."/>
            <person name="Bowman M."/>
            <person name="Iovene M."/>
            <person name="Sanseverino W."/>
            <person name="Cavagnaro P."/>
            <person name="Yildiz M."/>
            <person name="Macko-Podgorni A."/>
            <person name="Moranska E."/>
            <person name="Grzebelus E."/>
            <person name="Grzebelus D."/>
            <person name="Ashrafi H."/>
            <person name="Zheng Z."/>
            <person name="Cheng S."/>
            <person name="Spooner D."/>
            <person name="Van Deynze A."/>
            <person name="Simon P."/>
        </authorList>
    </citation>
    <scope>NUCLEOTIDE SEQUENCE</scope>
    <source>
        <tissue evidence="12">Leaf</tissue>
    </source>
</reference>
<evidence type="ECO:0000256" key="3">
    <source>
        <dbReference type="ARBA" id="ARBA00003976"/>
    </source>
</evidence>
<keyword evidence="10" id="KW-0833">Ubl conjugation pathway</keyword>
<dbReference type="GO" id="GO:0016567">
    <property type="term" value="P:protein ubiquitination"/>
    <property type="evidence" value="ECO:0007669"/>
    <property type="project" value="UniProtKB-UniPathway"/>
</dbReference>
<evidence type="ECO:0000256" key="8">
    <source>
        <dbReference type="ARBA" id="ARBA00022737"/>
    </source>
</evidence>
<evidence type="ECO:0000256" key="5">
    <source>
        <dbReference type="ARBA" id="ARBA00012251"/>
    </source>
</evidence>
<proteinExistence type="inferred from homology"/>
<dbReference type="InterPro" id="IPR031127">
    <property type="entry name" value="E3_UB_ligase_RBR"/>
</dbReference>
<gene>
    <name evidence="12" type="ORF">DCAR_0313459</name>
</gene>
<keyword evidence="7" id="KW-0479">Metal-binding</keyword>
<comment type="similarity">
    <text evidence="4">Belongs to the RBR family. Ariadne subfamily.</text>
</comment>
<dbReference type="PROSITE" id="PS50089">
    <property type="entry name" value="ZF_RING_2"/>
    <property type="match status" value="1"/>
</dbReference>
<name>A0A166C1E4_DAUCS</name>